<gene>
    <name evidence="7" type="ORF">PMES_02364</name>
</gene>
<dbReference type="InterPro" id="IPR055354">
    <property type="entry name" value="DUF7507"/>
</dbReference>
<protein>
    <recommendedName>
        <fullName evidence="9">DUF11 domain-containing protein</fullName>
    </recommendedName>
</protein>
<dbReference type="Pfam" id="PF01345">
    <property type="entry name" value="DUF11"/>
    <property type="match status" value="1"/>
</dbReference>
<dbReference type="InterPro" id="IPR013783">
    <property type="entry name" value="Ig-like_fold"/>
</dbReference>
<dbReference type="Gene3D" id="2.60.40.10">
    <property type="entry name" value="Immunoglobulins"/>
    <property type="match status" value="1"/>
</dbReference>
<dbReference type="Proteomes" id="UP000698242">
    <property type="component" value="Unassembled WGS sequence"/>
</dbReference>
<reference evidence="7" key="1">
    <citation type="submission" date="2013-03" db="EMBL/GenBank/DDBJ databases">
        <title>Genome Sequence of the Profundibacterium mesophilum strain KAUST100406-0324T from Red Sea, a novel genus in the family Rhodobacteraceae.</title>
        <authorList>
            <person name="Essack M."/>
            <person name="Alam I."/>
            <person name="Lafi F."/>
            <person name="Alawi W."/>
            <person name="Kamanu F."/>
            <person name="Al-Suwailem A."/>
            <person name="Lee O.O."/>
            <person name="Xu Y."/>
            <person name="Bajic V."/>
            <person name="Qian P.-Y."/>
            <person name="Archer J."/>
        </authorList>
    </citation>
    <scope>NUCLEOTIDE SEQUENCE</scope>
    <source>
        <strain evidence="7">KAUST100406-0324</strain>
    </source>
</reference>
<dbReference type="InterPro" id="IPR001434">
    <property type="entry name" value="OmcB-like_DUF11"/>
</dbReference>
<accession>A0A921NRV9</accession>
<proteinExistence type="predicted"/>
<evidence type="ECO:0000256" key="1">
    <source>
        <dbReference type="SAM" id="MobiDB-lite"/>
    </source>
</evidence>
<evidence type="ECO:0008006" key="9">
    <source>
        <dbReference type="Google" id="ProtNLM"/>
    </source>
</evidence>
<dbReference type="Pfam" id="PF24346">
    <property type="entry name" value="DUF7507"/>
    <property type="match status" value="1"/>
</dbReference>
<feature type="domain" description="DUF11" evidence="3">
    <location>
        <begin position="1221"/>
        <end position="1323"/>
    </location>
</feature>
<keyword evidence="2" id="KW-0732">Signal</keyword>
<feature type="domain" description="GEVED" evidence="4">
    <location>
        <begin position="583"/>
        <end position="665"/>
    </location>
</feature>
<feature type="domain" description="GEVED" evidence="4">
    <location>
        <begin position="758"/>
        <end position="840"/>
    </location>
</feature>
<evidence type="ECO:0000259" key="5">
    <source>
        <dbReference type="Pfam" id="PF21959"/>
    </source>
</evidence>
<feature type="domain" description="DUF7507" evidence="6">
    <location>
        <begin position="371"/>
        <end position="470"/>
    </location>
</feature>
<dbReference type="PANTHER" id="PTHR34819">
    <property type="entry name" value="LARGE CYSTEINE-RICH PERIPLASMIC PROTEIN OMCB"/>
    <property type="match status" value="1"/>
</dbReference>
<dbReference type="EMBL" id="APKE01000027">
    <property type="protein sequence ID" value="KAF0675244.1"/>
    <property type="molecule type" value="Genomic_DNA"/>
</dbReference>
<evidence type="ECO:0000259" key="3">
    <source>
        <dbReference type="Pfam" id="PF01345"/>
    </source>
</evidence>
<dbReference type="RefSeq" id="WP_159965883.1">
    <property type="nucleotide sequence ID" value="NZ_APKE01000027.1"/>
</dbReference>
<dbReference type="Pfam" id="PF20009">
    <property type="entry name" value="GEVED"/>
    <property type="match status" value="2"/>
</dbReference>
<feature type="region of interest" description="Disordered" evidence="1">
    <location>
        <begin position="457"/>
        <end position="519"/>
    </location>
</feature>
<sequence length="1711" mass="178355">MLTTLLTIASAILGAEAAQAQSLILNTVGAPSVVGNGTGKRAIWRDAGTVNGASVDIMAEMTLTTLDHTFTTGNGQIQVTSVGQDPHFIEFTLFEAGTHDLPSNTGGVPVVADVRIQINDIDGPSNEQVYVNLCDGTVANVRIDKSATTYRGYIEGPDPSLGSELFFLAGDQSYNNQPVSGLEIFYPQTSTFRFGRTANNFFLVRVANPTYDEAQTYDLECGDFKAPILRDDVKEQVLGEPVVQNILFNDSISTENDNAPANNTNQPSEYAKQAIDLIPPAGAVNMSVDGEGHRVAFDVLGEGRWSYNDATGELTFTPFATFFAAPTPINYRFQSPIILPGEPQSYSAPAQVSVDVGSVGLLKLAELVDTNLNGYADPGETIAYVFTAENFGNVDLTNVRLAETQFSGAGIPPVITFQGATALSPEGTLLVGERAIYTATYTLVPEDLDTTITNQAEVTAETPGGTVVSDLSDSENPSDGDGTASNGPGPGRDDPTSIYAGSGPDRGDAPVTYGDPQHADTSQYWIGALRGDGDASAQHSVDASGDDLNKVDDEGEETFPQLYSNLTRPVTVKVNEPVPGTGYLQAFVDFGGDGTFLGDQVATDIRDGGPQDLDGTVNGEIKFAVAVPATAVLTPSFARLRWSSVAGVTAISTVADGEVEDYAITVRTPPDADRGDAPASYGDPQHVVEGPGAPQIYLGTVPPDIDVLAQGNPAANGDDLDGNDDEDGVVLPTLYKGGLAEITVTVNDLGDPPQRSSYLQAFIDFDGDGTFAQAGEQVATNLQDGAALDKDGVSDGSITFEVAVPANAVTTPTFARFRWSTDDAGLATSFEGEVEDYTLTISGDPPPFLCDASLYRYDDGDRVMRRITMSETGPGYGIAFQDVGGAPRDLNANWGYNERDGYMYALRPGRRDLYRLDGAGTFVDLANLPGGTAVGSTAGTIFPNGTMVYVDDETRWQLIGLAIPSAPTDLDGLNLSQAVEPQDIAYNPVDGFLYGINQISGRAFRVDGNGGVAGNVTVTEFGPAIYSGIFGSMWFDQDGRFYGYSNTTNSFFLIDTITGQAQLIGTGSTDEGGDSDGVSCRGPAPVAFGAIAGNVYDDANASDAREAGETNFGAGIGIALFSESGTTGNTADDQFLVVTGTLADGTYRFDNLLSNTTYRVLLDEADPDLDAGLTIGTSNPRNNISVTGGSVTQAQDFGFDPAGSDLELSKIAVATGTSNQVTAVSEGDIIDWVLTIRNVSGGSPSGVKVLDLIPSGFSYLSDDAPATGDTYDPQTGLWFVDELLSGASETLTITTVVLDSGDLTNRAEIIYSSLEDPDSDPDTGPLTDDLFDQVADDDEASYSVTLVTNDRTLSGRLFLDNGAGGGTPHDAAINGAEAGMSAATLEILDDQGAILATPGVAADGSWSYALAGAYSGDITIRAIASNGYRAISEATTGLPGLNNPNPHDGAFTFRMDTAGNRTDLDIGLLRLPTLTRDQAIAMGRGQVASLAHQYVSTSAGAVSFSYAGATSAPTGALSATLFRDLGCDGTADGPVNGPVAVGPGEILCIQSRVSAGSGAGEGSRFTYQLVASTAFTGTSVVSSASNTDEVVVASQSGQVTLSKTVENETTATSEAVSNSGSAGDVLAYRIYLENTSPAPVTNVRIYDRTPPYTSLAEPIADPQSVSPTTSCNLVAPQVNAAGYEGSIEWDCTGSFLPGAVGVVLFRVAIDP</sequence>
<feature type="signal peptide" evidence="2">
    <location>
        <begin position="1"/>
        <end position="20"/>
    </location>
</feature>
<name>A0A921NRV9_9RHOB</name>
<evidence type="ECO:0000256" key="2">
    <source>
        <dbReference type="SAM" id="SignalP"/>
    </source>
</evidence>
<comment type="caution">
    <text evidence="7">The sequence shown here is derived from an EMBL/GenBank/DDBJ whole genome shotgun (WGS) entry which is preliminary data.</text>
</comment>
<evidence type="ECO:0000259" key="4">
    <source>
        <dbReference type="Pfam" id="PF20009"/>
    </source>
</evidence>
<dbReference type="InterPro" id="IPR051172">
    <property type="entry name" value="Chlamydia_OmcB"/>
</dbReference>
<organism evidence="7 8">
    <name type="scientific">Profundibacterium mesophilum KAUST100406-0324</name>
    <dbReference type="NCBI Taxonomy" id="1037889"/>
    <lineage>
        <taxon>Bacteria</taxon>
        <taxon>Pseudomonadati</taxon>
        <taxon>Pseudomonadota</taxon>
        <taxon>Alphaproteobacteria</taxon>
        <taxon>Rhodobacterales</taxon>
        <taxon>Roseobacteraceae</taxon>
        <taxon>Profundibacterium</taxon>
    </lineage>
</organism>
<dbReference type="OrthoDB" id="1204817at2"/>
<feature type="domain" description="DUF6923" evidence="5">
    <location>
        <begin position="877"/>
        <end position="1081"/>
    </location>
</feature>
<dbReference type="InterPro" id="IPR054215">
    <property type="entry name" value="DUF6923"/>
</dbReference>
<dbReference type="Pfam" id="PF21959">
    <property type="entry name" value="DUF6923"/>
    <property type="match status" value="1"/>
</dbReference>
<evidence type="ECO:0000259" key="6">
    <source>
        <dbReference type="Pfam" id="PF24346"/>
    </source>
</evidence>
<evidence type="ECO:0000313" key="7">
    <source>
        <dbReference type="EMBL" id="KAF0675244.1"/>
    </source>
</evidence>
<feature type="chain" id="PRO_5037126459" description="DUF11 domain-containing protein" evidence="2">
    <location>
        <begin position="21"/>
        <end position="1711"/>
    </location>
</feature>
<dbReference type="SUPFAM" id="SSF63829">
    <property type="entry name" value="Calcium-dependent phosphotriesterase"/>
    <property type="match status" value="1"/>
</dbReference>
<dbReference type="InterPro" id="IPR045474">
    <property type="entry name" value="GEVED"/>
</dbReference>
<keyword evidence="8" id="KW-1185">Reference proteome</keyword>
<evidence type="ECO:0000313" key="8">
    <source>
        <dbReference type="Proteomes" id="UP000698242"/>
    </source>
</evidence>